<evidence type="ECO:0000313" key="3">
    <source>
        <dbReference type="Proteomes" id="UP000017836"/>
    </source>
</evidence>
<feature type="region of interest" description="Disordered" evidence="1">
    <location>
        <begin position="29"/>
        <end position="70"/>
    </location>
</feature>
<accession>W1PUF4</accession>
<dbReference type="Gramene" id="ERN10935">
    <property type="protein sequence ID" value="ERN10935"/>
    <property type="gene ID" value="AMTR_s00164p00082050"/>
</dbReference>
<reference evidence="3" key="1">
    <citation type="journal article" date="2013" name="Science">
        <title>The Amborella genome and the evolution of flowering plants.</title>
        <authorList>
            <consortium name="Amborella Genome Project"/>
        </authorList>
    </citation>
    <scope>NUCLEOTIDE SEQUENCE [LARGE SCALE GENOMIC DNA]</scope>
</reference>
<dbReference type="EMBL" id="KI392764">
    <property type="protein sequence ID" value="ERN10935.1"/>
    <property type="molecule type" value="Genomic_DNA"/>
</dbReference>
<dbReference type="Proteomes" id="UP000017836">
    <property type="component" value="Unassembled WGS sequence"/>
</dbReference>
<sequence length="70" mass="7682">MAMAMAEECSTHSKLHCGRCLPCRQSISSAHPTHGSGKNQFSGNIPNYEWASSPDGSKNPPRGRRCIPRR</sequence>
<proteinExistence type="predicted"/>
<gene>
    <name evidence="2" type="ORF">AMTR_s00164p00082050</name>
</gene>
<protein>
    <submittedName>
        <fullName evidence="2">Uncharacterized protein</fullName>
    </submittedName>
</protein>
<feature type="compositionally biased region" description="Basic residues" evidence="1">
    <location>
        <begin position="61"/>
        <end position="70"/>
    </location>
</feature>
<dbReference type="HOGENOM" id="CLU_182508_0_0_1"/>
<organism evidence="2 3">
    <name type="scientific">Amborella trichopoda</name>
    <dbReference type="NCBI Taxonomy" id="13333"/>
    <lineage>
        <taxon>Eukaryota</taxon>
        <taxon>Viridiplantae</taxon>
        <taxon>Streptophyta</taxon>
        <taxon>Embryophyta</taxon>
        <taxon>Tracheophyta</taxon>
        <taxon>Spermatophyta</taxon>
        <taxon>Magnoliopsida</taxon>
        <taxon>Amborellales</taxon>
        <taxon>Amborellaceae</taxon>
        <taxon>Amborella</taxon>
    </lineage>
</organism>
<name>W1PUF4_AMBTC</name>
<keyword evidence="3" id="KW-1185">Reference proteome</keyword>
<evidence type="ECO:0000313" key="2">
    <source>
        <dbReference type="EMBL" id="ERN10935.1"/>
    </source>
</evidence>
<feature type="compositionally biased region" description="Polar residues" evidence="1">
    <location>
        <begin position="29"/>
        <end position="45"/>
    </location>
</feature>
<dbReference type="AlphaFoldDB" id="W1PUF4"/>
<evidence type="ECO:0000256" key="1">
    <source>
        <dbReference type="SAM" id="MobiDB-lite"/>
    </source>
</evidence>